<protein>
    <recommendedName>
        <fullName evidence="2">HNH nuclease domain-containing protein</fullName>
    </recommendedName>
</protein>
<feature type="domain" description="HNH nuclease" evidence="2">
    <location>
        <begin position="339"/>
        <end position="391"/>
    </location>
</feature>
<evidence type="ECO:0000256" key="1">
    <source>
        <dbReference type="SAM" id="MobiDB-lite"/>
    </source>
</evidence>
<dbReference type="AlphaFoldDB" id="A0A0A0BSW6"/>
<dbReference type="Pfam" id="PF02720">
    <property type="entry name" value="DUF222"/>
    <property type="match status" value="1"/>
</dbReference>
<feature type="region of interest" description="Disordered" evidence="1">
    <location>
        <begin position="402"/>
        <end position="423"/>
    </location>
</feature>
<organism evidence="3 4">
    <name type="scientific">Cellulomonas carbonis T26</name>
    <dbReference type="NCBI Taxonomy" id="947969"/>
    <lineage>
        <taxon>Bacteria</taxon>
        <taxon>Bacillati</taxon>
        <taxon>Actinomycetota</taxon>
        <taxon>Actinomycetes</taxon>
        <taxon>Micrococcales</taxon>
        <taxon>Cellulomonadaceae</taxon>
        <taxon>Cellulomonas</taxon>
    </lineage>
</organism>
<sequence>MGTTTDGATGRADLGARLSVLARAVDALVEDVDPEALDAVVAADLHVGLRRLADRITGVAVRVLPVVEADGRWALDGARSFPVWLASRTGCSTAAARRDVRLGRALRDELAATAEAVTRGSVPLEHARVLATVAATSEARRDALRDRTSACGERFLLDQATLLAADPFRSLVRRWSAAADPDADERGFRDAVEREFLDVARTMGGYHLAGFLTEEHGQLLAAALASAAGTPSGDDTRTSSQRRAHALTSLTRTVLDHGLTGAGAAVRPHLSVHVDLDRLVPEVGLTRADTPPATFDDGTPVPTTLLRRLACDSEVTRIVFGPASAVLDVGRSARTVTGPLRRAVIARDRHCSFPGCHEPPARCDVHHPHHWADGGVTSVDNAILLCWHHHDHVHRTGVTITPARRAARGSQPVTGEGRRTARRVAARTAEALAQAQAQGQAQARAQAQAQAQGPGSVARDRTSAAAPRAVAPALGRSGWTFADRAGRSLTATRPARRRTTPTAATSRDGSRSDRGRGP</sequence>
<proteinExistence type="predicted"/>
<feature type="region of interest" description="Disordered" evidence="1">
    <location>
        <begin position="437"/>
        <end position="518"/>
    </location>
</feature>
<gene>
    <name evidence="3" type="ORF">N868_17100</name>
</gene>
<feature type="compositionally biased region" description="Low complexity" evidence="1">
    <location>
        <begin position="437"/>
        <end position="452"/>
    </location>
</feature>
<dbReference type="SMART" id="SM00507">
    <property type="entry name" value="HNHc"/>
    <property type="match status" value="1"/>
</dbReference>
<keyword evidence="4" id="KW-1185">Reference proteome</keyword>
<dbReference type="EMBL" id="AXCY01000019">
    <property type="protein sequence ID" value="KGM11543.1"/>
    <property type="molecule type" value="Genomic_DNA"/>
</dbReference>
<accession>A0A0A0BSW6</accession>
<dbReference type="InterPro" id="IPR003615">
    <property type="entry name" value="HNH_nuc"/>
</dbReference>
<evidence type="ECO:0000313" key="3">
    <source>
        <dbReference type="EMBL" id="KGM11543.1"/>
    </source>
</evidence>
<feature type="compositionally biased region" description="Basic and acidic residues" evidence="1">
    <location>
        <begin position="508"/>
        <end position="518"/>
    </location>
</feature>
<evidence type="ECO:0000313" key="4">
    <source>
        <dbReference type="Proteomes" id="UP000029839"/>
    </source>
</evidence>
<dbReference type="Proteomes" id="UP000029839">
    <property type="component" value="Unassembled WGS sequence"/>
</dbReference>
<reference evidence="3 4" key="2">
    <citation type="journal article" date="2015" name="Stand. Genomic Sci.">
        <title>Draft genome sequence of Cellulomonas carbonis T26(T) and comparative analysis of six Cellulomonas genomes.</title>
        <authorList>
            <person name="Zhuang W."/>
            <person name="Zhang S."/>
            <person name="Xia X."/>
            <person name="Wang G."/>
        </authorList>
    </citation>
    <scope>NUCLEOTIDE SEQUENCE [LARGE SCALE GENOMIC DNA]</scope>
    <source>
        <strain evidence="3 4">T26</strain>
    </source>
</reference>
<dbReference type="CDD" id="cd00085">
    <property type="entry name" value="HNHc"/>
    <property type="match status" value="1"/>
</dbReference>
<dbReference type="InterPro" id="IPR003870">
    <property type="entry name" value="DUF222"/>
</dbReference>
<feature type="compositionally biased region" description="Low complexity" evidence="1">
    <location>
        <begin position="464"/>
        <end position="473"/>
    </location>
</feature>
<dbReference type="RefSeq" id="WP_043604530.1">
    <property type="nucleotide sequence ID" value="NZ_AXCY01000019.1"/>
</dbReference>
<evidence type="ECO:0000259" key="2">
    <source>
        <dbReference type="SMART" id="SM00507"/>
    </source>
</evidence>
<comment type="caution">
    <text evidence="3">The sequence shown here is derived from an EMBL/GenBank/DDBJ whole genome shotgun (WGS) entry which is preliminary data.</text>
</comment>
<dbReference type="OrthoDB" id="5176970at2"/>
<name>A0A0A0BSW6_9CELL</name>
<reference evidence="3 4" key="1">
    <citation type="submission" date="2013-08" db="EMBL/GenBank/DDBJ databases">
        <title>Genome sequencing of Cellulomonas carbonis T26.</title>
        <authorList>
            <person name="Chen F."/>
            <person name="Li Y."/>
            <person name="Wang G."/>
        </authorList>
    </citation>
    <scope>NUCLEOTIDE SEQUENCE [LARGE SCALE GENOMIC DNA]</scope>
    <source>
        <strain evidence="3 4">T26</strain>
    </source>
</reference>